<dbReference type="SMART" id="SM00382">
    <property type="entry name" value="AAA"/>
    <property type="match status" value="1"/>
</dbReference>
<feature type="region of interest" description="Domain III, AAA+ region" evidence="8">
    <location>
        <begin position="108"/>
        <end position="324"/>
    </location>
</feature>
<dbReference type="InterPro" id="IPR010921">
    <property type="entry name" value="Trp_repressor/repl_initiator"/>
</dbReference>
<accession>A0A2U3D6E2</accession>
<dbReference type="PROSITE" id="PS01008">
    <property type="entry name" value="DNAA"/>
    <property type="match status" value="1"/>
</dbReference>
<dbReference type="InterPro" id="IPR013317">
    <property type="entry name" value="DnaA_dom"/>
</dbReference>
<dbReference type="PANTHER" id="PTHR30050">
    <property type="entry name" value="CHROMOSOMAL REPLICATION INITIATOR PROTEIN DNAA"/>
    <property type="match status" value="1"/>
</dbReference>
<dbReference type="Pfam" id="PF08299">
    <property type="entry name" value="Bac_DnaA_C"/>
    <property type="match status" value="1"/>
</dbReference>
<dbReference type="CDD" id="cd00009">
    <property type="entry name" value="AAA"/>
    <property type="match status" value="1"/>
</dbReference>
<dbReference type="InterPro" id="IPR001957">
    <property type="entry name" value="Chromosome_initiator_DnaA"/>
</dbReference>
<comment type="caution">
    <text evidence="14">The sequence shown here is derived from an EMBL/GenBank/DDBJ whole genome shotgun (WGS) entry which is preliminary data.</text>
</comment>
<evidence type="ECO:0000256" key="5">
    <source>
        <dbReference type="ARBA" id="ARBA00022840"/>
    </source>
</evidence>
<dbReference type="CDD" id="cd06571">
    <property type="entry name" value="Bac_DnaA_C"/>
    <property type="match status" value="1"/>
</dbReference>
<dbReference type="InterPro" id="IPR020591">
    <property type="entry name" value="Chromosome_initiator_DnaA-like"/>
</dbReference>
<dbReference type="HAMAP" id="MF_00377">
    <property type="entry name" value="DnaA_bact"/>
    <property type="match status" value="1"/>
</dbReference>
<keyword evidence="6 8" id="KW-0446">Lipid-binding</keyword>
<dbReference type="GO" id="GO:0006270">
    <property type="term" value="P:DNA replication initiation"/>
    <property type="evidence" value="ECO:0007669"/>
    <property type="project" value="UniProtKB-UniRule"/>
</dbReference>
<dbReference type="Gene3D" id="1.10.8.60">
    <property type="match status" value="1"/>
</dbReference>
<feature type="binding site" evidence="8">
    <location>
        <position position="155"/>
    </location>
    <ligand>
        <name>ATP</name>
        <dbReference type="ChEBI" id="CHEBI:30616"/>
    </ligand>
</feature>
<sequence>MNDGHQIWEQTVRVLQGILEKSVFETWIHLTDAHSFDGHHLIIRVPSPMALDHINKYLLDTIQEAISVVTPEPVTVSFVLEENQAHRSQKHKDYREHPFEDEFTNQTPFNPKYTFDTFVIGERNRLAHAASIAVAERPAQNYNPFFLYGGVGLGKTHLMHAIGQHALRMNANAKVVYISCETFVNEFVTALQTRTIDDFRNKYRRADILLIDDIQFIAGKESTQEEFFHTFNTLHNDHKQIVITSDRPPKDIERLENRLRSRFSGGLIIDVKPPEFETRVAILRKKAKAEGFSIDNEALNLIATKVETNVRELEGALIRVIAYSSMMNRDIDALLVEEALTDILPADAKRPLTVADIQRVVCSHFQIQLEDMVSRGRQKEIAYPRQLAMYLTRTLTDLSLPKIGREFGGRDHTTVLHACEKISEDLKNDAKLQLLIHQLTDQLVIHNAKA</sequence>
<evidence type="ECO:0000256" key="8">
    <source>
        <dbReference type="HAMAP-Rule" id="MF_00377"/>
    </source>
</evidence>
<feature type="region of interest" description="Domain I, interacts with DnaA modulators" evidence="8">
    <location>
        <begin position="1"/>
        <end position="102"/>
    </location>
</feature>
<evidence type="ECO:0000256" key="7">
    <source>
        <dbReference type="ARBA" id="ARBA00023125"/>
    </source>
</evidence>
<dbReference type="GO" id="GO:0005524">
    <property type="term" value="F:ATP binding"/>
    <property type="evidence" value="ECO:0007669"/>
    <property type="project" value="UniProtKB-UniRule"/>
</dbReference>
<evidence type="ECO:0000256" key="4">
    <source>
        <dbReference type="ARBA" id="ARBA00022741"/>
    </source>
</evidence>
<dbReference type="GO" id="GO:0005737">
    <property type="term" value="C:cytoplasm"/>
    <property type="evidence" value="ECO:0007669"/>
    <property type="project" value="UniProtKB-SubCell"/>
</dbReference>
<comment type="function">
    <text evidence="8 10">Plays an essential role in the initiation and regulation of chromosomal replication. ATP-DnaA binds to the origin of replication (oriC) to initiate formation of the DNA replication initiation complex once per cell cycle. Binds the DnaA box (a 9 base pair repeat at the origin) and separates the double-stranded (ds)DNA. Forms a right-handed helical filament on oriC DNA; dsDNA binds to the exterior of the filament while single-stranded (ss)DNA is stabiized in the filament's interior. The ATP-DnaA-oriC complex binds and stabilizes one strand of the AT-rich DNA unwinding element (DUE), permitting loading of DNA polymerase. After initiation quickly degrades to an ADP-DnaA complex that is not apt for DNA replication. Binds acidic phospholipids.</text>
</comment>
<dbReference type="Gene3D" id="3.40.50.300">
    <property type="entry name" value="P-loop containing nucleotide triphosphate hydrolases"/>
    <property type="match status" value="1"/>
</dbReference>
<evidence type="ECO:0000256" key="10">
    <source>
        <dbReference type="RuleBase" id="RU000577"/>
    </source>
</evidence>
<dbReference type="Gene3D" id="3.30.300.180">
    <property type="match status" value="1"/>
</dbReference>
<keyword evidence="5 8" id="KW-0067">ATP-binding</keyword>
<dbReference type="FunFam" id="1.10.8.60:FF:000003">
    <property type="entry name" value="Chromosomal replication initiator protein DnaA"/>
    <property type="match status" value="1"/>
</dbReference>
<organism evidence="14 15">
    <name type="scientific">Sulfoacidibacillus thermotolerans</name>
    <name type="common">Acidibacillus sulfuroxidans</name>
    <dbReference type="NCBI Taxonomy" id="1765684"/>
    <lineage>
        <taxon>Bacteria</taxon>
        <taxon>Bacillati</taxon>
        <taxon>Bacillota</taxon>
        <taxon>Bacilli</taxon>
        <taxon>Bacillales</taxon>
        <taxon>Alicyclobacillaceae</taxon>
        <taxon>Sulfoacidibacillus</taxon>
    </lineage>
</organism>
<feature type="domain" description="Chromosomal replication initiator DnaA C-terminal" evidence="13">
    <location>
        <begin position="353"/>
        <end position="422"/>
    </location>
</feature>
<evidence type="ECO:0000256" key="2">
    <source>
        <dbReference type="ARBA" id="ARBA00022490"/>
    </source>
</evidence>
<evidence type="ECO:0000256" key="6">
    <source>
        <dbReference type="ARBA" id="ARBA00023121"/>
    </source>
</evidence>
<keyword evidence="15" id="KW-1185">Reference proteome</keyword>
<comment type="subcellular location">
    <subcellularLocation>
        <location evidence="8">Cytoplasm</location>
    </subcellularLocation>
</comment>
<comment type="subunit">
    <text evidence="8">Oligomerizes as a right-handed, spiral filament on DNA at oriC.</text>
</comment>
<keyword evidence="4 8" id="KW-0547">Nucleotide-binding</keyword>
<evidence type="ECO:0000313" key="14">
    <source>
        <dbReference type="EMBL" id="PWI56839.1"/>
    </source>
</evidence>
<dbReference type="SMART" id="SM00760">
    <property type="entry name" value="Bac_DnaA_C"/>
    <property type="match status" value="1"/>
</dbReference>
<dbReference type="SUPFAM" id="SSF52540">
    <property type="entry name" value="P-loop containing nucleoside triphosphate hydrolases"/>
    <property type="match status" value="1"/>
</dbReference>
<comment type="similarity">
    <text evidence="1 8 11">Belongs to the DnaA family.</text>
</comment>
<dbReference type="GO" id="GO:0008289">
    <property type="term" value="F:lipid binding"/>
    <property type="evidence" value="ECO:0007669"/>
    <property type="project" value="UniProtKB-KW"/>
</dbReference>
<dbReference type="NCBIfam" id="TIGR00362">
    <property type="entry name" value="DnaA"/>
    <property type="match status" value="1"/>
</dbReference>
<keyword evidence="7 8" id="KW-0238">DNA-binding</keyword>
<dbReference type="InterPro" id="IPR024633">
    <property type="entry name" value="DnaA_N_dom"/>
</dbReference>
<dbReference type="InterPro" id="IPR027417">
    <property type="entry name" value="P-loop_NTPase"/>
</dbReference>
<evidence type="ECO:0000256" key="1">
    <source>
        <dbReference type="ARBA" id="ARBA00006583"/>
    </source>
</evidence>
<protein>
    <recommendedName>
        <fullName evidence="8 9">Chromosomal replication initiator protein DnaA</fullName>
    </recommendedName>
</protein>
<feature type="domain" description="AAA+ ATPase" evidence="12">
    <location>
        <begin position="141"/>
        <end position="273"/>
    </location>
</feature>
<feature type="region of interest" description="Domain IV, binds dsDNA" evidence="8">
    <location>
        <begin position="325"/>
        <end position="450"/>
    </location>
</feature>
<dbReference type="Pfam" id="PF11638">
    <property type="entry name" value="DnaA_N"/>
    <property type="match status" value="1"/>
</dbReference>
<keyword evidence="2 8" id="KW-0963">Cytoplasm</keyword>
<feature type="binding site" evidence="8">
    <location>
        <position position="156"/>
    </location>
    <ligand>
        <name>ATP</name>
        <dbReference type="ChEBI" id="CHEBI:30616"/>
    </ligand>
</feature>
<feature type="binding site" evidence="8">
    <location>
        <position position="154"/>
    </location>
    <ligand>
        <name>ATP</name>
        <dbReference type="ChEBI" id="CHEBI:30616"/>
    </ligand>
</feature>
<dbReference type="GO" id="GO:0005886">
    <property type="term" value="C:plasma membrane"/>
    <property type="evidence" value="ECO:0007669"/>
    <property type="project" value="TreeGrafter"/>
</dbReference>
<dbReference type="AlphaFoldDB" id="A0A2U3D6E2"/>
<dbReference type="SUPFAM" id="SSF48295">
    <property type="entry name" value="TrpR-like"/>
    <property type="match status" value="1"/>
</dbReference>
<evidence type="ECO:0000256" key="9">
    <source>
        <dbReference type="NCBIfam" id="TIGR00362"/>
    </source>
</evidence>
<name>A0A2U3D6E2_SULT2</name>
<feature type="binding site" evidence="8">
    <location>
        <position position="152"/>
    </location>
    <ligand>
        <name>ATP</name>
        <dbReference type="ChEBI" id="CHEBI:30616"/>
    </ligand>
</feature>
<comment type="domain">
    <text evidence="8">Domain I is involved in oligomerization and binding regulators, domain II is flexibile and of varying length in different bacteria, domain III forms the AAA+ region, while domain IV binds dsDNA.</text>
</comment>
<keyword evidence="3 8" id="KW-0235">DNA replication</keyword>
<gene>
    <name evidence="8" type="primary">dnaA</name>
    <name evidence="14" type="ORF">BM613_11675</name>
</gene>
<dbReference type="FunFam" id="3.40.50.300:FF:000150">
    <property type="entry name" value="Chromosomal replication initiator protein DnaA"/>
    <property type="match status" value="1"/>
</dbReference>
<dbReference type="EMBL" id="MPDK01000025">
    <property type="protein sequence ID" value="PWI56839.1"/>
    <property type="molecule type" value="Genomic_DNA"/>
</dbReference>
<dbReference type="InterPro" id="IPR018312">
    <property type="entry name" value="Chromosome_initiator_DnaA_CS"/>
</dbReference>
<dbReference type="PRINTS" id="PR00051">
    <property type="entry name" value="DNAA"/>
</dbReference>
<dbReference type="GO" id="GO:0006275">
    <property type="term" value="P:regulation of DNA replication"/>
    <property type="evidence" value="ECO:0007669"/>
    <property type="project" value="UniProtKB-UniRule"/>
</dbReference>
<evidence type="ECO:0000313" key="15">
    <source>
        <dbReference type="Proteomes" id="UP000245380"/>
    </source>
</evidence>
<dbReference type="OrthoDB" id="9807019at2"/>
<evidence type="ECO:0000256" key="3">
    <source>
        <dbReference type="ARBA" id="ARBA00022705"/>
    </source>
</evidence>
<evidence type="ECO:0000259" key="13">
    <source>
        <dbReference type="SMART" id="SM00760"/>
    </source>
</evidence>
<dbReference type="GO" id="GO:0003688">
    <property type="term" value="F:DNA replication origin binding"/>
    <property type="evidence" value="ECO:0007669"/>
    <property type="project" value="UniProtKB-UniRule"/>
</dbReference>
<dbReference type="Gene3D" id="1.10.1750.10">
    <property type="match status" value="1"/>
</dbReference>
<evidence type="ECO:0000259" key="12">
    <source>
        <dbReference type="SMART" id="SM00382"/>
    </source>
</evidence>
<dbReference type="RefSeq" id="WP_109431415.1">
    <property type="nucleotide sequence ID" value="NZ_MPDK01000025.1"/>
</dbReference>
<dbReference type="Pfam" id="PF00308">
    <property type="entry name" value="Bac_DnaA"/>
    <property type="match status" value="1"/>
</dbReference>
<reference evidence="14 15" key="1">
    <citation type="submission" date="2016-11" db="EMBL/GenBank/DDBJ databases">
        <title>Comparative genomics of Acidibacillus ferroxidans species.</title>
        <authorList>
            <person name="Oliveira G."/>
            <person name="Nunes G."/>
            <person name="Oliveira R."/>
            <person name="Araujo F."/>
            <person name="Salim A."/>
            <person name="Scholte L."/>
            <person name="Morais D."/>
            <person name="Nancucheo I."/>
            <person name="Johnson D.B."/>
            <person name="Grail B."/>
            <person name="Bittencourt J."/>
            <person name="Valadares R."/>
        </authorList>
    </citation>
    <scope>NUCLEOTIDE SEQUENCE [LARGE SCALE GENOMIC DNA]</scope>
    <source>
        <strain evidence="14 15">Y002</strain>
    </source>
</reference>
<proteinExistence type="inferred from homology"/>
<dbReference type="InterPro" id="IPR013159">
    <property type="entry name" value="DnaA_C"/>
</dbReference>
<comment type="caution">
    <text evidence="8">Lacks conserved residue(s) required for the propagation of feature annotation.</text>
</comment>
<dbReference type="Proteomes" id="UP000245380">
    <property type="component" value="Unassembled WGS sequence"/>
</dbReference>
<evidence type="ECO:0000256" key="11">
    <source>
        <dbReference type="RuleBase" id="RU004227"/>
    </source>
</evidence>
<dbReference type="InterPro" id="IPR003593">
    <property type="entry name" value="AAA+_ATPase"/>
</dbReference>
<dbReference type="PANTHER" id="PTHR30050:SF2">
    <property type="entry name" value="CHROMOSOMAL REPLICATION INITIATOR PROTEIN DNAA"/>
    <property type="match status" value="1"/>
</dbReference>
<dbReference type="InterPro" id="IPR038454">
    <property type="entry name" value="DnaA_N_sf"/>
</dbReference>